<dbReference type="Proteomes" id="UP000009168">
    <property type="component" value="Unassembled WGS sequence"/>
</dbReference>
<dbReference type="InterPro" id="IPR032675">
    <property type="entry name" value="LRR_dom_sf"/>
</dbReference>
<protein>
    <recommendedName>
        <fullName evidence="4">Leucine Rich Repeat family protein</fullName>
    </recommendedName>
</protein>
<dbReference type="SMART" id="SM00368">
    <property type="entry name" value="LRR_RI"/>
    <property type="match status" value="5"/>
</dbReference>
<sequence length="1084" mass="127815">MGFETGKQLLKGRHHNSASNATEFYASGFHDDQESILMSVLDDSQMDQITAAVYQSYNDSTMNSSYKHPFMTEIQQNLDTSANLSLKQVLVHSEKKFNLKEERKMQHFTNKLPSINASDDLQINSMNSFGSQGLIKSSKMSQKYINQMSREDLPSRFSIDPEQYLQNEQEIPLLPNEQREWFLPQLKKNGVQLKTEKEIFYQQYKKLSKITQYDKRYKTNKFIYKSMCQKAEECNLLPKTFEIFKSNSCVHKELNLNNYGIGEQYCKVFSEALQVEDLQHLKKLKISQNNLRGGSLNKIFKSCASKMKVLDISGNSVRQEDLATFKPLFARTTLAFLNIAQCRIGDTGFTELYQNIKENQHLKVLNISMNNLTEISAEKLKKLLTYNTSLQELYLHWNNFKNEGGCEILKGVLENSYLKVFDISYNSLKYQGDLNEQNQQKAAAYYIAQILSKETSELLHLDVSYNNFSPTECKMIQESLFYNSWLFGLHFEGNSNYVVDSSGFIVELQNGFRPRMQHKRQIKSIHQIPFFQEDELWDSDQQQLQDICWICQGWQEVIIQAKDIQEEPLYLHLSYQNFKPELLKKNEEGHYIKSLMIPKNKKIEFFFSNPLESSKGLVTQYHESHRKIMSCHYKYKFDNAEKEYFLFVYHMNSIDADNSIQFEVNNHYKVKTKCFPREQSLTYHLPKSDWDISQSIWKDFRGDTEEILRKCLDNDLFYARIFKFVKDVDDQNQLREAIVEKYQICRDVYRNLASIQPQGDTFCIGLGVFQRMISKTKTLDGGKIKLSDIDRLFIATNFNQETNETVLENNPAKALIRYEFIEILVRIAHEKYPQMKYAEAFTYYFENDLKEHFILYQIAQDWRTNKYWKKEIEHEIKNEIQMIKPIYDSLVQKNPACYQSSIKYVDLVTFSDFIVNKICHLHPLNQALEIQIRSAFQMSLQTSIDELSSMQYKQMGLLEFIEAIVRISEVIYKNEDIPLNVKIQKILFEIYDEGEKQEILKRQEFEKIKRLQEEKKEIKRIILKTRKDYEFKQSVSHGALQRFSKVKLLSNQSKFLPSVFNNHQNDHNEIFSAQNIQFYKKNSK</sequence>
<dbReference type="eggNOG" id="KOG4308">
    <property type="taxonomic scope" value="Eukaryota"/>
</dbReference>
<dbReference type="InterPro" id="IPR001611">
    <property type="entry name" value="Leu-rich_rpt"/>
</dbReference>
<feature type="coiled-coil region" evidence="1">
    <location>
        <begin position="1001"/>
        <end position="1028"/>
    </location>
</feature>
<dbReference type="Pfam" id="PF13516">
    <property type="entry name" value="LRR_6"/>
    <property type="match status" value="2"/>
</dbReference>
<keyword evidence="3" id="KW-1185">Reference proteome</keyword>
<name>I7MDK4_TETTS</name>
<keyword evidence="1" id="KW-0175">Coiled coil</keyword>
<evidence type="ECO:0000313" key="2">
    <source>
        <dbReference type="EMBL" id="EAR89295.2"/>
    </source>
</evidence>
<dbReference type="AlphaFoldDB" id="I7MDK4"/>
<evidence type="ECO:0008006" key="4">
    <source>
        <dbReference type="Google" id="ProtNLM"/>
    </source>
</evidence>
<dbReference type="PANTHER" id="PTHR24114:SF2">
    <property type="entry name" value="F-BOX DOMAIN-CONTAINING PROTEIN-RELATED"/>
    <property type="match status" value="1"/>
</dbReference>
<dbReference type="InterPro" id="IPR052394">
    <property type="entry name" value="LRR-containing"/>
</dbReference>
<dbReference type="SUPFAM" id="SSF52047">
    <property type="entry name" value="RNI-like"/>
    <property type="match status" value="1"/>
</dbReference>
<dbReference type="PANTHER" id="PTHR24114">
    <property type="entry name" value="LEUCINE RICH REPEAT FAMILY PROTEIN"/>
    <property type="match status" value="1"/>
</dbReference>
<dbReference type="InParanoid" id="I7MDK4"/>
<reference evidence="3" key="1">
    <citation type="journal article" date="2006" name="PLoS Biol.">
        <title>Macronuclear genome sequence of the ciliate Tetrahymena thermophila, a model eukaryote.</title>
        <authorList>
            <person name="Eisen J.A."/>
            <person name="Coyne R.S."/>
            <person name="Wu M."/>
            <person name="Wu D."/>
            <person name="Thiagarajan M."/>
            <person name="Wortman J.R."/>
            <person name="Badger J.H."/>
            <person name="Ren Q."/>
            <person name="Amedeo P."/>
            <person name="Jones K.M."/>
            <person name="Tallon L.J."/>
            <person name="Delcher A.L."/>
            <person name="Salzberg S.L."/>
            <person name="Silva J.C."/>
            <person name="Haas B.J."/>
            <person name="Majoros W.H."/>
            <person name="Farzad M."/>
            <person name="Carlton J.M."/>
            <person name="Smith R.K. Jr."/>
            <person name="Garg J."/>
            <person name="Pearlman R.E."/>
            <person name="Karrer K.M."/>
            <person name="Sun L."/>
            <person name="Manning G."/>
            <person name="Elde N.C."/>
            <person name="Turkewitz A.P."/>
            <person name="Asai D.J."/>
            <person name="Wilkes D.E."/>
            <person name="Wang Y."/>
            <person name="Cai H."/>
            <person name="Collins K."/>
            <person name="Stewart B.A."/>
            <person name="Lee S.R."/>
            <person name="Wilamowska K."/>
            <person name="Weinberg Z."/>
            <person name="Ruzzo W.L."/>
            <person name="Wloga D."/>
            <person name="Gaertig J."/>
            <person name="Frankel J."/>
            <person name="Tsao C.-C."/>
            <person name="Gorovsky M.A."/>
            <person name="Keeling P.J."/>
            <person name="Waller R.F."/>
            <person name="Patron N.J."/>
            <person name="Cherry J.M."/>
            <person name="Stover N.A."/>
            <person name="Krieger C.J."/>
            <person name="del Toro C."/>
            <person name="Ryder H.F."/>
            <person name="Williamson S.C."/>
            <person name="Barbeau R.A."/>
            <person name="Hamilton E.P."/>
            <person name="Orias E."/>
        </authorList>
    </citation>
    <scope>NUCLEOTIDE SEQUENCE [LARGE SCALE GENOMIC DNA]</scope>
    <source>
        <strain evidence="3">SB210</strain>
    </source>
</reference>
<dbReference type="PROSITE" id="PS51450">
    <property type="entry name" value="LRR"/>
    <property type="match status" value="1"/>
</dbReference>
<dbReference type="Gene3D" id="3.80.10.10">
    <property type="entry name" value="Ribonuclease Inhibitor"/>
    <property type="match status" value="1"/>
</dbReference>
<dbReference type="OrthoDB" id="429162at2759"/>
<gene>
    <name evidence="2" type="ORF">TTHERM_00371100</name>
</gene>
<proteinExistence type="predicted"/>
<dbReference type="GeneID" id="7827833"/>
<evidence type="ECO:0000256" key="1">
    <source>
        <dbReference type="SAM" id="Coils"/>
    </source>
</evidence>
<accession>I7MDK4</accession>
<dbReference type="KEGG" id="tet:TTHERM_00371100"/>
<dbReference type="RefSeq" id="XP_001009540.2">
    <property type="nucleotide sequence ID" value="XM_001009540.2"/>
</dbReference>
<evidence type="ECO:0000313" key="3">
    <source>
        <dbReference type="Proteomes" id="UP000009168"/>
    </source>
</evidence>
<dbReference type="EMBL" id="GG662821">
    <property type="protein sequence ID" value="EAR89295.2"/>
    <property type="molecule type" value="Genomic_DNA"/>
</dbReference>
<organism evidence="2 3">
    <name type="scientific">Tetrahymena thermophila (strain SB210)</name>
    <dbReference type="NCBI Taxonomy" id="312017"/>
    <lineage>
        <taxon>Eukaryota</taxon>
        <taxon>Sar</taxon>
        <taxon>Alveolata</taxon>
        <taxon>Ciliophora</taxon>
        <taxon>Intramacronucleata</taxon>
        <taxon>Oligohymenophorea</taxon>
        <taxon>Hymenostomatida</taxon>
        <taxon>Tetrahymenina</taxon>
        <taxon>Tetrahymenidae</taxon>
        <taxon>Tetrahymena</taxon>
    </lineage>
</organism>